<sequence>MRKLEDGTLEQGSAVRHAIVTGGSGFIGTHLVKRLKSEGASVTVVDRNQPRIGGVDCFVQGAIEDPSTWERLAREIPDAADTLVHLAARTSVLESIKDPVDVFNSNLVGFHNALEFCRLNGIGRVVLASTNAVVGASQAEMITELSPLAPLTPYGASKAADEMLGSAYTECYGVRVAAVRLTNVYGPNMWRKDSIVPRIFRYAQGMGDFTVYGDGQQFRDFVNVQDVVAAFLTLAEGQFAGPVSFGSGESVSVNELVRLVSEVVGKELRPGSVPAKAGEMPGVRISLDRARGVGLKADVDLANGLRQAWTDFLANGAAR</sequence>
<organism evidence="3 4">
    <name type="scientific">Ferrimicrobium acidiphilum DSM 19497</name>
    <dbReference type="NCBI Taxonomy" id="1121877"/>
    <lineage>
        <taxon>Bacteria</taxon>
        <taxon>Bacillati</taxon>
        <taxon>Actinomycetota</taxon>
        <taxon>Acidimicrobiia</taxon>
        <taxon>Acidimicrobiales</taxon>
        <taxon>Acidimicrobiaceae</taxon>
        <taxon>Ferrimicrobium</taxon>
    </lineage>
</organism>
<dbReference type="EMBL" id="JXUW01000002">
    <property type="protein sequence ID" value="KJE77936.1"/>
    <property type="molecule type" value="Genomic_DNA"/>
</dbReference>
<dbReference type="PANTHER" id="PTHR43000">
    <property type="entry name" value="DTDP-D-GLUCOSE 4,6-DEHYDRATASE-RELATED"/>
    <property type="match status" value="1"/>
</dbReference>
<keyword evidence="3" id="KW-0413">Isomerase</keyword>
<dbReference type="AlphaFoldDB" id="A0A0D8FXQ9"/>
<dbReference type="Gene3D" id="3.40.50.720">
    <property type="entry name" value="NAD(P)-binding Rossmann-like Domain"/>
    <property type="match status" value="1"/>
</dbReference>
<dbReference type="EC" id="5.1.3.2" evidence="3"/>
<dbReference type="STRING" id="1121877.FEAC_03080"/>
<keyword evidence="4" id="KW-1185">Reference proteome</keyword>
<dbReference type="Proteomes" id="UP000032336">
    <property type="component" value="Unassembled WGS sequence"/>
</dbReference>
<dbReference type="PATRIC" id="fig|1121877.4.peg.337"/>
<dbReference type="InterPro" id="IPR001509">
    <property type="entry name" value="Epimerase_deHydtase"/>
</dbReference>
<evidence type="ECO:0000259" key="2">
    <source>
        <dbReference type="Pfam" id="PF01370"/>
    </source>
</evidence>
<dbReference type="eggNOG" id="COG0451">
    <property type="taxonomic scope" value="Bacteria"/>
</dbReference>
<dbReference type="SUPFAM" id="SSF51735">
    <property type="entry name" value="NAD(P)-binding Rossmann-fold domains"/>
    <property type="match status" value="1"/>
</dbReference>
<comment type="caution">
    <text evidence="3">The sequence shown here is derived from an EMBL/GenBank/DDBJ whole genome shotgun (WGS) entry which is preliminary data.</text>
</comment>
<gene>
    <name evidence="3" type="primary">galE</name>
    <name evidence="3" type="ORF">FEAC_03080</name>
</gene>
<dbReference type="Pfam" id="PF01370">
    <property type="entry name" value="Epimerase"/>
    <property type="match status" value="1"/>
</dbReference>
<dbReference type="GO" id="GO:0003978">
    <property type="term" value="F:UDP-glucose 4-epimerase activity"/>
    <property type="evidence" value="ECO:0007669"/>
    <property type="project" value="UniProtKB-EC"/>
</dbReference>
<evidence type="ECO:0000313" key="4">
    <source>
        <dbReference type="Proteomes" id="UP000032336"/>
    </source>
</evidence>
<accession>A0A0D8FXQ9</accession>
<dbReference type="OrthoDB" id="9779041at2"/>
<name>A0A0D8FXQ9_9ACTN</name>
<evidence type="ECO:0000313" key="3">
    <source>
        <dbReference type="EMBL" id="KJE77936.1"/>
    </source>
</evidence>
<protein>
    <submittedName>
        <fullName evidence="3">UDP-glucose 4-epimerase</fullName>
        <ecNumber evidence="3">5.1.3.2</ecNumber>
    </submittedName>
</protein>
<dbReference type="RefSeq" id="WP_081900941.1">
    <property type="nucleotide sequence ID" value="NZ_JQKF01000002.1"/>
</dbReference>
<evidence type="ECO:0000256" key="1">
    <source>
        <dbReference type="ARBA" id="ARBA00007637"/>
    </source>
</evidence>
<reference evidence="3 4" key="1">
    <citation type="submission" date="2015-01" db="EMBL/GenBank/DDBJ databases">
        <title>Draft genome of the acidophilic iron oxidizer Ferrimicrobium acidiphilum strain T23.</title>
        <authorList>
            <person name="Poehlein A."/>
            <person name="Eisen S."/>
            <person name="Schloemann M."/>
            <person name="Johnson B.D."/>
            <person name="Daniel R."/>
            <person name="Muehling M."/>
        </authorList>
    </citation>
    <scope>NUCLEOTIDE SEQUENCE [LARGE SCALE GENOMIC DNA]</scope>
    <source>
        <strain evidence="3 4">T23</strain>
    </source>
</reference>
<comment type="similarity">
    <text evidence="1">Belongs to the NAD(P)-dependent epimerase/dehydratase family.</text>
</comment>
<feature type="domain" description="NAD-dependent epimerase/dehydratase" evidence="2">
    <location>
        <begin position="19"/>
        <end position="237"/>
    </location>
</feature>
<proteinExistence type="inferred from homology"/>
<dbReference type="GeneID" id="78371653"/>
<dbReference type="InterPro" id="IPR036291">
    <property type="entry name" value="NAD(P)-bd_dom_sf"/>
</dbReference>